<dbReference type="SUPFAM" id="SSF56112">
    <property type="entry name" value="Protein kinase-like (PK-like)"/>
    <property type="match status" value="1"/>
</dbReference>
<dbReference type="GeneID" id="36583492"/>
<dbReference type="InterPro" id="IPR029498">
    <property type="entry name" value="HeLo_dom"/>
</dbReference>
<dbReference type="InterPro" id="IPR038305">
    <property type="entry name" value="HeLo_sf"/>
</dbReference>
<reference evidence="2 3" key="1">
    <citation type="submission" date="2016-04" db="EMBL/GenBank/DDBJ databases">
        <title>A degradative enzymes factory behind the ericoid mycorrhizal symbiosis.</title>
        <authorList>
            <consortium name="DOE Joint Genome Institute"/>
            <person name="Martino E."/>
            <person name="Morin E."/>
            <person name="Grelet G."/>
            <person name="Kuo A."/>
            <person name="Kohler A."/>
            <person name="Daghino S."/>
            <person name="Barry K."/>
            <person name="Choi C."/>
            <person name="Cichocki N."/>
            <person name="Clum A."/>
            <person name="Copeland A."/>
            <person name="Hainaut M."/>
            <person name="Haridas S."/>
            <person name="Labutti K."/>
            <person name="Lindquist E."/>
            <person name="Lipzen A."/>
            <person name="Khouja H.-R."/>
            <person name="Murat C."/>
            <person name="Ohm R."/>
            <person name="Olson A."/>
            <person name="Spatafora J."/>
            <person name="Veneault-Fourrey C."/>
            <person name="Henrissat B."/>
            <person name="Grigoriev I."/>
            <person name="Martin F."/>
            <person name="Perotto S."/>
        </authorList>
    </citation>
    <scope>NUCLEOTIDE SEQUENCE [LARGE SCALE GENOMIC DNA]</scope>
    <source>
        <strain evidence="2 3">E</strain>
    </source>
</reference>
<dbReference type="Proteomes" id="UP000235371">
    <property type="component" value="Unassembled WGS sequence"/>
</dbReference>
<dbReference type="AlphaFoldDB" id="A0A2J6SYR9"/>
<evidence type="ECO:0000259" key="1">
    <source>
        <dbReference type="PROSITE" id="PS50011"/>
    </source>
</evidence>
<dbReference type="RefSeq" id="XP_024732757.1">
    <property type="nucleotide sequence ID" value="XM_024875412.1"/>
</dbReference>
<feature type="domain" description="Protein kinase" evidence="1">
    <location>
        <begin position="202"/>
        <end position="552"/>
    </location>
</feature>
<dbReference type="Pfam" id="PF24476">
    <property type="entry name" value="DUF7580"/>
    <property type="match status" value="1"/>
</dbReference>
<dbReference type="InterPro" id="IPR056002">
    <property type="entry name" value="DUF7580"/>
</dbReference>
<dbReference type="InterPro" id="IPR011009">
    <property type="entry name" value="Kinase-like_dom_sf"/>
</dbReference>
<dbReference type="OrthoDB" id="1911848at2759"/>
<dbReference type="PANTHER" id="PTHR37542:SF1">
    <property type="entry name" value="PRION-INHIBITION AND PROPAGATION HELO DOMAIN-CONTAINING PROTEIN"/>
    <property type="match status" value="1"/>
</dbReference>
<gene>
    <name evidence="2" type="ORF">K444DRAFT_536850</name>
</gene>
<organism evidence="2 3">
    <name type="scientific">Hyaloscypha bicolor E</name>
    <dbReference type="NCBI Taxonomy" id="1095630"/>
    <lineage>
        <taxon>Eukaryota</taxon>
        <taxon>Fungi</taxon>
        <taxon>Dikarya</taxon>
        <taxon>Ascomycota</taxon>
        <taxon>Pezizomycotina</taxon>
        <taxon>Leotiomycetes</taxon>
        <taxon>Helotiales</taxon>
        <taxon>Hyaloscyphaceae</taxon>
        <taxon>Hyaloscypha</taxon>
        <taxon>Hyaloscypha bicolor</taxon>
    </lineage>
</organism>
<dbReference type="GO" id="GO:0005524">
    <property type="term" value="F:ATP binding"/>
    <property type="evidence" value="ECO:0007669"/>
    <property type="project" value="InterPro"/>
</dbReference>
<dbReference type="InterPro" id="IPR000719">
    <property type="entry name" value="Prot_kinase_dom"/>
</dbReference>
<dbReference type="GO" id="GO:0004672">
    <property type="term" value="F:protein kinase activity"/>
    <property type="evidence" value="ECO:0007669"/>
    <property type="project" value="InterPro"/>
</dbReference>
<proteinExistence type="predicted"/>
<protein>
    <recommendedName>
        <fullName evidence="1">Protein kinase domain-containing protein</fullName>
    </recommendedName>
</protein>
<keyword evidence="3" id="KW-1185">Reference proteome</keyword>
<dbReference type="Pfam" id="PF14479">
    <property type="entry name" value="HeLo"/>
    <property type="match status" value="1"/>
</dbReference>
<evidence type="ECO:0000313" key="2">
    <source>
        <dbReference type="EMBL" id="PMD55853.1"/>
    </source>
</evidence>
<dbReference type="PROSITE" id="PS50011">
    <property type="entry name" value="PROTEIN_KINASE_DOM"/>
    <property type="match status" value="1"/>
</dbReference>
<dbReference type="PANTHER" id="PTHR37542">
    <property type="entry name" value="HELO DOMAIN-CONTAINING PROTEIN-RELATED"/>
    <property type="match status" value="1"/>
</dbReference>
<dbReference type="EMBL" id="KZ613854">
    <property type="protein sequence ID" value="PMD55853.1"/>
    <property type="molecule type" value="Genomic_DNA"/>
</dbReference>
<name>A0A2J6SYR9_9HELO</name>
<dbReference type="Gene3D" id="1.20.120.1020">
    <property type="entry name" value="Prion-inhibition and propagation, HeLo domain"/>
    <property type="match status" value="1"/>
</dbReference>
<sequence length="552" mass="61829">MAEALGTALGLVGAVGVLAQTFDGCIKAYAFFTTAANLGRDSERLVCKIRIEEMRLLVWGREWGVVEGKLEAHLQAESNSGNQRLRQLAVSILTQLHRTITDFNKLQDRYGLREELMSPVDEKLPAPKKTDSSSVAGRLRNELQLRAKWVIADKEKFTVLLRDLKDYNDGLEQLFPPSRLASVQRAWTNELLQSAQRDLAKLSLLETASSGVYPQLNASASLKQLKINLDTKTTAHFKPTYALKIQRTDLSFSGQDVRRNHGAYKNPSTSSIENVLVEWVEYDKEDLDARLNTVRRVDDLARCIHSASNRHPDLHTLDCLGYTDDTTVNQYGLLYKAPQPSSSNLNTLINSNEFRTPDLGDRFKLAHTLAVALWSLHSLDWLHKSFSSSNVLFFPSAFSSSATKTTAAAASIPDISSPYLLGFDVSRPDGIGEMSVGSKNPAASDLHRHPSSLNGMSRKPYCKSFDIYSLGIVLLEIGLWKVLQLYHKPHYSAERFRDKVVVQNLIPNLNSKTGRMYREVVERCIFAREDLPGQEAGQLMEYVVESLETLRV</sequence>
<dbReference type="Gene3D" id="1.10.510.10">
    <property type="entry name" value="Transferase(Phosphotransferase) domain 1"/>
    <property type="match status" value="1"/>
</dbReference>
<dbReference type="InParanoid" id="A0A2J6SYR9"/>
<accession>A0A2J6SYR9</accession>
<evidence type="ECO:0000313" key="3">
    <source>
        <dbReference type="Proteomes" id="UP000235371"/>
    </source>
</evidence>